<organism evidence="2 3">
    <name type="scientific">Gimibacter soli</name>
    <dbReference type="NCBI Taxonomy" id="3024400"/>
    <lineage>
        <taxon>Bacteria</taxon>
        <taxon>Pseudomonadati</taxon>
        <taxon>Pseudomonadota</taxon>
        <taxon>Alphaproteobacteria</taxon>
        <taxon>Kordiimonadales</taxon>
        <taxon>Temperatibacteraceae</taxon>
        <taxon>Gimibacter</taxon>
    </lineage>
</organism>
<dbReference type="PANTHER" id="PTHR33930">
    <property type="entry name" value="ALKYL HYDROPEROXIDE REDUCTASE AHPD"/>
    <property type="match status" value="1"/>
</dbReference>
<keyword evidence="3" id="KW-1185">Reference proteome</keyword>
<dbReference type="InterPro" id="IPR004675">
    <property type="entry name" value="AhpD_core"/>
</dbReference>
<dbReference type="AlphaFoldDB" id="A0AAF0BGH3"/>
<evidence type="ECO:0000313" key="2">
    <source>
        <dbReference type="EMBL" id="WCL53503.1"/>
    </source>
</evidence>
<dbReference type="KEGG" id="gso:PH603_13245"/>
<gene>
    <name evidence="2" type="ORF">PH603_13245</name>
</gene>
<accession>A0AAF0BGH3</accession>
<dbReference type="SUPFAM" id="SSF69118">
    <property type="entry name" value="AhpD-like"/>
    <property type="match status" value="1"/>
</dbReference>
<feature type="domain" description="Carboxymuconolactone decarboxylase-like" evidence="1">
    <location>
        <begin position="25"/>
        <end position="107"/>
    </location>
</feature>
<proteinExistence type="predicted"/>
<evidence type="ECO:0000313" key="3">
    <source>
        <dbReference type="Proteomes" id="UP001217500"/>
    </source>
</evidence>
<dbReference type="Proteomes" id="UP001217500">
    <property type="component" value="Chromosome"/>
</dbReference>
<dbReference type="GO" id="GO:0051920">
    <property type="term" value="F:peroxiredoxin activity"/>
    <property type="evidence" value="ECO:0007669"/>
    <property type="project" value="InterPro"/>
</dbReference>
<dbReference type="EMBL" id="CP116805">
    <property type="protein sequence ID" value="WCL53503.1"/>
    <property type="molecule type" value="Genomic_DNA"/>
</dbReference>
<evidence type="ECO:0000259" key="1">
    <source>
        <dbReference type="Pfam" id="PF02627"/>
    </source>
</evidence>
<reference evidence="2" key="1">
    <citation type="submission" date="2023-01" db="EMBL/GenBank/DDBJ databases">
        <title>The genome sequence of Kordiimonadaceae bacterium 6D33.</title>
        <authorList>
            <person name="Liu Y."/>
        </authorList>
    </citation>
    <scope>NUCLEOTIDE SEQUENCE</scope>
    <source>
        <strain evidence="2">6D33</strain>
    </source>
</reference>
<protein>
    <submittedName>
        <fullName evidence="2">Carboxymuconolactone decarboxylase family protein</fullName>
    </submittedName>
</protein>
<dbReference type="InterPro" id="IPR029032">
    <property type="entry name" value="AhpD-like"/>
</dbReference>
<dbReference type="Gene3D" id="1.20.1290.10">
    <property type="entry name" value="AhpD-like"/>
    <property type="match status" value="1"/>
</dbReference>
<name>A0AAF0BGH3_9PROT</name>
<dbReference type="Pfam" id="PF02627">
    <property type="entry name" value="CMD"/>
    <property type="match status" value="1"/>
</dbReference>
<dbReference type="NCBIfam" id="TIGR00778">
    <property type="entry name" value="ahpD_dom"/>
    <property type="match status" value="1"/>
</dbReference>
<sequence length="115" mass="12226">MMTKVYKEITGDILTYMKEIRKETPALSEAFMAMNTAAFGDGEVEKKTKEMIALAIGVATHCDGCIGFHAKALVKLGASRKEVAEVLGVAVQMGGGPAMMYAADALRAYDEFAAG</sequence>
<dbReference type="PANTHER" id="PTHR33930:SF2">
    <property type="entry name" value="BLR3452 PROTEIN"/>
    <property type="match status" value="1"/>
</dbReference>
<dbReference type="InterPro" id="IPR003779">
    <property type="entry name" value="CMD-like"/>
</dbReference>